<dbReference type="InterPro" id="IPR016024">
    <property type="entry name" value="ARM-type_fold"/>
</dbReference>
<evidence type="ECO:0000259" key="2">
    <source>
        <dbReference type="SMART" id="SM01140"/>
    </source>
</evidence>
<evidence type="ECO:0000256" key="1">
    <source>
        <dbReference type="SAM" id="MobiDB-lite"/>
    </source>
</evidence>
<proteinExistence type="predicted"/>
<dbReference type="InterPro" id="IPR011989">
    <property type="entry name" value="ARM-like"/>
</dbReference>
<dbReference type="Proteomes" id="UP000076722">
    <property type="component" value="Unassembled WGS sequence"/>
</dbReference>
<reference evidence="3 4" key="1">
    <citation type="journal article" date="2016" name="Mol. Biol. Evol.">
        <title>Comparative Genomics of Early-Diverging Mushroom-Forming Fungi Provides Insights into the Origins of Lignocellulose Decay Capabilities.</title>
        <authorList>
            <person name="Nagy L.G."/>
            <person name="Riley R."/>
            <person name="Tritt A."/>
            <person name="Adam C."/>
            <person name="Daum C."/>
            <person name="Floudas D."/>
            <person name="Sun H."/>
            <person name="Yadav J.S."/>
            <person name="Pangilinan J."/>
            <person name="Larsson K.H."/>
            <person name="Matsuura K."/>
            <person name="Barry K."/>
            <person name="Labutti K."/>
            <person name="Kuo R."/>
            <person name="Ohm R.A."/>
            <person name="Bhattacharya S.S."/>
            <person name="Shirouzu T."/>
            <person name="Yoshinaga Y."/>
            <person name="Martin F.M."/>
            <person name="Grigoriev I.V."/>
            <person name="Hibbett D.S."/>
        </authorList>
    </citation>
    <scope>NUCLEOTIDE SEQUENCE [LARGE SCALE GENOMIC DNA]</scope>
    <source>
        <strain evidence="3 4">HHB9708</strain>
    </source>
</reference>
<dbReference type="InterPro" id="IPR010473">
    <property type="entry name" value="GTPase-bd"/>
</dbReference>
<evidence type="ECO:0000313" key="4">
    <source>
        <dbReference type="Proteomes" id="UP000076722"/>
    </source>
</evidence>
<dbReference type="EMBL" id="KV419405">
    <property type="protein sequence ID" value="KZS94157.1"/>
    <property type="molecule type" value="Genomic_DNA"/>
</dbReference>
<feature type="region of interest" description="Disordered" evidence="1">
    <location>
        <begin position="66"/>
        <end position="88"/>
    </location>
</feature>
<dbReference type="GO" id="GO:0031267">
    <property type="term" value="F:small GTPase binding"/>
    <property type="evidence" value="ECO:0007669"/>
    <property type="project" value="InterPro"/>
</dbReference>
<name>A0A164VH86_9AGAM</name>
<dbReference type="Pfam" id="PF06371">
    <property type="entry name" value="Drf_GBD"/>
    <property type="match status" value="1"/>
</dbReference>
<sequence length="718" mass="77886">MFRGILTKRTTSNSDYRKSEEKENLVVNSNTNANGNGNGGEWFTERGAKFVPVPVGVAVAQYGPNPPRVPSRANANERMNSGVGVGERGMGLEDRERVLEVKTMDRAFDKLLDDLQIPPTLRPRLAGIDTPIKAAMLRSSRQLASTSTLSTLSTALTAGDREGGGREPRTPRTLRKTRSSEGFESPRNIPLPSDLNSPFGSGGGGTPRKRVMSRPTPPTPSYIPTSASASPTASPHTHANRANIPTHARGVSLDFPRIDRAQNIPIPLALEPTSTSKPATAKTATTFSKAKSMRDWTPEAFCSLLNHTSIFQLEVEAVKKLRLLLRNESAGWSEKFLKTGGYAALLTRLNEILEVEWREEQHDDQILHELLRCFKALSTSSIGCFALRSSCPTPFVQLVSLLYSDKKPGDICSRQLIVDLLLILLDLYPPSSYQNPIAFPSSSSSPSRASFNGSSSSPTTSSLTITSSSTTIPHPLPLPHTSPFSLLRALLLTPRPLPSESPSTPISPHAFIASLHSPRIYKTYLGEVSDICRDYFWVFCHPNNGIWELGGVDEGRVERPRAPGGMTGGVEWEAMGYLTTHLKLLNAICEAAATLGMPPDHELSALRLHADLFASGLERIILTTRKASTAYYPTLHLEVARYVALAGRARFEIPWGVARLVGPPPAGVAKGHGHVSGHHASGHHGNGSRSAPGSPSRAVKRDGRPMLPSPRKLEPIIM</sequence>
<accession>A0A164VH86</accession>
<dbReference type="AlphaFoldDB" id="A0A164VH86"/>
<feature type="region of interest" description="Disordered" evidence="1">
    <location>
        <begin position="140"/>
        <end position="251"/>
    </location>
</feature>
<feature type="region of interest" description="Disordered" evidence="1">
    <location>
        <begin position="1"/>
        <end position="23"/>
    </location>
</feature>
<feature type="compositionally biased region" description="Low complexity" evidence="1">
    <location>
        <begin position="140"/>
        <end position="158"/>
    </location>
</feature>
<organism evidence="3 4">
    <name type="scientific">Sistotremastrum niveocremeum HHB9708</name>
    <dbReference type="NCBI Taxonomy" id="1314777"/>
    <lineage>
        <taxon>Eukaryota</taxon>
        <taxon>Fungi</taxon>
        <taxon>Dikarya</taxon>
        <taxon>Basidiomycota</taxon>
        <taxon>Agaricomycotina</taxon>
        <taxon>Agaricomycetes</taxon>
        <taxon>Sistotremastrales</taxon>
        <taxon>Sistotremastraceae</taxon>
        <taxon>Sertulicium</taxon>
        <taxon>Sertulicium niveocremeum</taxon>
    </lineage>
</organism>
<dbReference type="Gene3D" id="1.25.10.10">
    <property type="entry name" value="Leucine-rich Repeat Variant"/>
    <property type="match status" value="1"/>
</dbReference>
<dbReference type="GO" id="GO:0003779">
    <property type="term" value="F:actin binding"/>
    <property type="evidence" value="ECO:0007669"/>
    <property type="project" value="InterPro"/>
</dbReference>
<feature type="region of interest" description="Disordered" evidence="1">
    <location>
        <begin position="439"/>
        <end position="468"/>
    </location>
</feature>
<keyword evidence="4" id="KW-1185">Reference proteome</keyword>
<feature type="region of interest" description="Disordered" evidence="1">
    <location>
        <begin position="668"/>
        <end position="718"/>
    </location>
</feature>
<feature type="compositionally biased region" description="Low complexity" evidence="1">
    <location>
        <begin position="440"/>
        <end position="468"/>
    </location>
</feature>
<dbReference type="SUPFAM" id="SSF48371">
    <property type="entry name" value="ARM repeat"/>
    <property type="match status" value="1"/>
</dbReference>
<dbReference type="OrthoDB" id="2155261at2759"/>
<protein>
    <recommendedName>
        <fullName evidence="2">Formin GTPase-binding domain-containing protein</fullName>
    </recommendedName>
</protein>
<feature type="compositionally biased region" description="Basic residues" evidence="1">
    <location>
        <begin position="671"/>
        <end position="682"/>
    </location>
</feature>
<feature type="compositionally biased region" description="Basic and acidic residues" evidence="1">
    <location>
        <begin position="159"/>
        <end position="170"/>
    </location>
</feature>
<gene>
    <name evidence="3" type="ORF">SISNIDRAFT_440573</name>
</gene>
<dbReference type="GO" id="GO:0030036">
    <property type="term" value="P:actin cytoskeleton organization"/>
    <property type="evidence" value="ECO:0007669"/>
    <property type="project" value="InterPro"/>
</dbReference>
<feature type="compositionally biased region" description="Low complexity" evidence="1">
    <location>
        <begin position="222"/>
        <end position="237"/>
    </location>
</feature>
<dbReference type="SMART" id="SM01140">
    <property type="entry name" value="Drf_GBD"/>
    <property type="match status" value="1"/>
</dbReference>
<feature type="domain" description="Formin GTPase-binding" evidence="2">
    <location>
        <begin position="96"/>
        <end position="424"/>
    </location>
</feature>
<evidence type="ECO:0000313" key="3">
    <source>
        <dbReference type="EMBL" id="KZS94157.1"/>
    </source>
</evidence>